<dbReference type="InterPro" id="IPR036305">
    <property type="entry name" value="RGS_sf"/>
</dbReference>
<dbReference type="PANTHER" id="PTHR10259:SF11">
    <property type="entry name" value="THIOPURINE S-METHYLTRANSFERASE"/>
    <property type="match status" value="1"/>
</dbReference>
<gene>
    <name evidence="5" type="ORF">CVLEPA_LOCUS3510</name>
</gene>
<proteinExistence type="predicted"/>
<reference evidence="5 6" key="1">
    <citation type="submission" date="2024-02" db="EMBL/GenBank/DDBJ databases">
        <authorList>
            <person name="Daric V."/>
            <person name="Darras S."/>
        </authorList>
    </citation>
    <scope>NUCLEOTIDE SEQUENCE [LARGE SCALE GENOMIC DNA]</scope>
</reference>
<dbReference type="SUPFAM" id="SSF48097">
    <property type="entry name" value="Regulator of G-protein signaling, RGS"/>
    <property type="match status" value="1"/>
</dbReference>
<protein>
    <recommendedName>
        <fullName evidence="4">RGS domain-containing protein</fullName>
    </recommendedName>
</protein>
<dbReference type="InterPro" id="IPR029063">
    <property type="entry name" value="SAM-dependent_MTases_sf"/>
</dbReference>
<evidence type="ECO:0000256" key="2">
    <source>
        <dbReference type="ARBA" id="ARBA00022679"/>
    </source>
</evidence>
<dbReference type="InterPro" id="IPR044926">
    <property type="entry name" value="RGS_subdomain_2"/>
</dbReference>
<dbReference type="InterPro" id="IPR008854">
    <property type="entry name" value="TPMT"/>
</dbReference>
<keyword evidence="6" id="KW-1185">Reference proteome</keyword>
<keyword evidence="2" id="KW-0808">Transferase</keyword>
<dbReference type="SMART" id="SM00315">
    <property type="entry name" value="RGS"/>
    <property type="match status" value="1"/>
</dbReference>
<dbReference type="CDD" id="cd02440">
    <property type="entry name" value="AdoMet_MTases"/>
    <property type="match status" value="1"/>
</dbReference>
<dbReference type="Pfam" id="PF00615">
    <property type="entry name" value="RGS"/>
    <property type="match status" value="1"/>
</dbReference>
<evidence type="ECO:0000256" key="3">
    <source>
        <dbReference type="ARBA" id="ARBA00022691"/>
    </source>
</evidence>
<evidence type="ECO:0000313" key="6">
    <source>
        <dbReference type="Proteomes" id="UP001642483"/>
    </source>
</evidence>
<evidence type="ECO:0000259" key="4">
    <source>
        <dbReference type="PROSITE" id="PS50132"/>
    </source>
</evidence>
<dbReference type="Gene3D" id="3.40.50.150">
    <property type="entry name" value="Vaccinia Virus protein VP39"/>
    <property type="match status" value="1"/>
</dbReference>
<organism evidence="5 6">
    <name type="scientific">Clavelina lepadiformis</name>
    <name type="common">Light-bulb sea squirt</name>
    <name type="synonym">Ascidia lepadiformis</name>
    <dbReference type="NCBI Taxonomy" id="159417"/>
    <lineage>
        <taxon>Eukaryota</taxon>
        <taxon>Metazoa</taxon>
        <taxon>Chordata</taxon>
        <taxon>Tunicata</taxon>
        <taxon>Ascidiacea</taxon>
        <taxon>Aplousobranchia</taxon>
        <taxon>Clavelinidae</taxon>
        <taxon>Clavelina</taxon>
    </lineage>
</organism>
<dbReference type="PROSITE" id="PS51585">
    <property type="entry name" value="SAM_MT_TPMT"/>
    <property type="match status" value="1"/>
</dbReference>
<feature type="domain" description="RGS" evidence="4">
    <location>
        <begin position="6"/>
        <end position="112"/>
    </location>
</feature>
<name>A0ABP0F212_CLALP</name>
<dbReference type="PANTHER" id="PTHR10259">
    <property type="entry name" value="THIOPURINE S-METHYLTRANSFERASE"/>
    <property type="match status" value="1"/>
</dbReference>
<dbReference type="Pfam" id="PF05724">
    <property type="entry name" value="TPMT"/>
    <property type="match status" value="1"/>
</dbReference>
<dbReference type="SUPFAM" id="SSF53335">
    <property type="entry name" value="S-adenosyl-L-methionine-dependent methyltransferases"/>
    <property type="match status" value="1"/>
</dbReference>
<evidence type="ECO:0000313" key="5">
    <source>
        <dbReference type="EMBL" id="CAK8673752.1"/>
    </source>
</evidence>
<sequence>MSRTTGFEEFLKKPSCLKSFRRFLQKEFSQENLDFWLAVEMYKNCTFKKRDKLTVVIYKTYIHEDAPNQVNLDADAMNETLQRLLQPDDTTFDVAQKNIFELMERDPFRRYMADKTNCMKSNSFGAVGKLSAAKMEAHDWLKMWETNNIRFHQNSVHPHLVKHEKNVFSVNSRIYLPLCGKTLDMNYLSEKGHDVVGCEFSEIAILDFFKEHSIAFTCKTVNSSGHEFDIYEATDIKITIYKGDFFALGSQVTGKFDGIWDRGGFVAINPSQHGDYAKVIKDVLKPNGKYLLNSFRFPDPNWKGPPHSISQEDMENTFGSHFKITNLETLEPNKNFHNVEVSNFLLTFP</sequence>
<dbReference type="PRINTS" id="PR01301">
    <property type="entry name" value="RGSPROTEIN"/>
</dbReference>
<dbReference type="EMBL" id="CAWYQH010000002">
    <property type="protein sequence ID" value="CAK8673752.1"/>
    <property type="molecule type" value="Genomic_DNA"/>
</dbReference>
<dbReference type="Proteomes" id="UP001642483">
    <property type="component" value="Unassembled WGS sequence"/>
</dbReference>
<dbReference type="PROSITE" id="PS50132">
    <property type="entry name" value="RGS"/>
    <property type="match status" value="1"/>
</dbReference>
<comment type="caution">
    <text evidence="5">The sequence shown here is derived from an EMBL/GenBank/DDBJ whole genome shotgun (WGS) entry which is preliminary data.</text>
</comment>
<dbReference type="InterPro" id="IPR016137">
    <property type="entry name" value="RGS"/>
</dbReference>
<dbReference type="Gene3D" id="1.10.167.10">
    <property type="entry name" value="Regulator of G-protein Signalling 4, domain 2"/>
    <property type="match status" value="1"/>
</dbReference>
<keyword evidence="1" id="KW-0489">Methyltransferase</keyword>
<accession>A0ABP0F212</accession>
<keyword evidence="3" id="KW-0949">S-adenosyl-L-methionine</keyword>
<evidence type="ECO:0000256" key="1">
    <source>
        <dbReference type="ARBA" id="ARBA00022603"/>
    </source>
</evidence>